<keyword evidence="6" id="KW-1185">Reference proteome</keyword>
<evidence type="ECO:0000256" key="3">
    <source>
        <dbReference type="PROSITE-ProRule" id="PRU00492"/>
    </source>
</evidence>
<sequence length="88" mass="9971">MLVVKKNCSLQEFNIEKIRTSVNNCLCSDDCYMTEGDINALSTQVNKILTDVSKGNAHTSTYEIRGIVYHVLMENGFKEVARSYMKLC</sequence>
<evidence type="ECO:0000256" key="2">
    <source>
        <dbReference type="ARBA" id="ARBA00022840"/>
    </source>
</evidence>
<dbReference type="Proteomes" id="UP001651880">
    <property type="component" value="Unassembled WGS sequence"/>
</dbReference>
<evidence type="ECO:0000259" key="4">
    <source>
        <dbReference type="PROSITE" id="PS51161"/>
    </source>
</evidence>
<gene>
    <name evidence="5" type="ORF">LJD61_05635</name>
</gene>
<accession>A0ABT1NCN5</accession>
<evidence type="ECO:0000256" key="1">
    <source>
        <dbReference type="ARBA" id="ARBA00022741"/>
    </source>
</evidence>
<proteinExistence type="predicted"/>
<protein>
    <recommendedName>
        <fullName evidence="4">ATP-cone domain-containing protein</fullName>
    </recommendedName>
</protein>
<dbReference type="RefSeq" id="WP_255226546.1">
    <property type="nucleotide sequence ID" value="NZ_JAJEKE010000003.1"/>
</dbReference>
<evidence type="ECO:0000313" key="5">
    <source>
        <dbReference type="EMBL" id="MCQ1529028.1"/>
    </source>
</evidence>
<reference evidence="5 6" key="1">
    <citation type="submission" date="2021-10" db="EMBL/GenBank/DDBJ databases">
        <title>Lutispora strain m25 sp. nov., a thermophilic, non-spore-forming bacterium isolated from a lab-scale methanogenic bioreactor digesting anaerobic sludge.</title>
        <authorList>
            <person name="El Houari A."/>
            <person name="Mcdonald J."/>
        </authorList>
    </citation>
    <scope>NUCLEOTIDE SEQUENCE [LARGE SCALE GENOMIC DNA]</scope>
    <source>
        <strain evidence="6">m25</strain>
    </source>
</reference>
<dbReference type="PROSITE" id="PS51161">
    <property type="entry name" value="ATP_CONE"/>
    <property type="match status" value="1"/>
</dbReference>
<evidence type="ECO:0000313" key="6">
    <source>
        <dbReference type="Proteomes" id="UP001651880"/>
    </source>
</evidence>
<dbReference type="InterPro" id="IPR005144">
    <property type="entry name" value="ATP-cone_dom"/>
</dbReference>
<keyword evidence="2 3" id="KW-0067">ATP-binding</keyword>
<organism evidence="5 6">
    <name type="scientific">Lutispora saccharofermentans</name>
    <dbReference type="NCBI Taxonomy" id="3024236"/>
    <lineage>
        <taxon>Bacteria</taxon>
        <taxon>Bacillati</taxon>
        <taxon>Bacillota</taxon>
        <taxon>Clostridia</taxon>
        <taxon>Lutisporales</taxon>
        <taxon>Lutisporaceae</taxon>
        <taxon>Lutispora</taxon>
    </lineage>
</organism>
<name>A0ABT1NCN5_9FIRM</name>
<keyword evidence="1 3" id="KW-0547">Nucleotide-binding</keyword>
<feature type="domain" description="ATP-cone" evidence="4">
    <location>
        <begin position="1"/>
        <end position="88"/>
    </location>
</feature>
<dbReference type="EMBL" id="JAJEKE010000003">
    <property type="protein sequence ID" value="MCQ1529028.1"/>
    <property type="molecule type" value="Genomic_DNA"/>
</dbReference>
<dbReference type="Pfam" id="PF03477">
    <property type="entry name" value="ATP-cone"/>
    <property type="match status" value="1"/>
</dbReference>
<comment type="caution">
    <text evidence="5">The sequence shown here is derived from an EMBL/GenBank/DDBJ whole genome shotgun (WGS) entry which is preliminary data.</text>
</comment>